<reference evidence="1" key="1">
    <citation type="submission" date="2022-06" db="EMBL/GenBank/DDBJ databases">
        <title>Alkalimarinus sp. nov., isolated from gut of a Alitta virens.</title>
        <authorList>
            <person name="Yang A.I."/>
            <person name="Shin N.-R."/>
        </authorList>
    </citation>
    <scope>NUCLEOTIDE SEQUENCE</scope>
    <source>
        <strain evidence="1">A2M4</strain>
    </source>
</reference>
<dbReference type="RefSeq" id="WP_265047254.1">
    <property type="nucleotide sequence ID" value="NZ_CP100390.1"/>
</dbReference>
<sequence>MGNLTTKKTLIVWFFTDDKPGHLNQLKGLESRLSAHTEIKSRWLSVPSKNISCFNILIKRFSLEGDFVPDLVVGAGSKTHKYLVAAKYSYNCFSLVLMRPSLPLSLFDGAVIPEHDNPPVNDKILVTLGVLNNIEPRAPRLSGVTENVRGLILIGGESKHYVWDDTLILKQLEQVLTGSVNVKEWVLSNSRRTPSSFLVKLKERNFPNISIVEHQDTESLWLPEQMAKSEQIWVTPDSVSMIYESITSGAATYAFDLQAKKESRVVRGIKVLLKKKLLSQWPDIEPKSQPFVLWEVERVVNWLLKRMSL</sequence>
<dbReference type="Pfam" id="PF06258">
    <property type="entry name" value="Mito_fiss_Elm1"/>
    <property type="match status" value="1"/>
</dbReference>
<dbReference type="EMBL" id="CP100390">
    <property type="protein sequence ID" value="UZE95764.1"/>
    <property type="molecule type" value="Genomic_DNA"/>
</dbReference>
<keyword evidence="2" id="KW-1185">Reference proteome</keyword>
<evidence type="ECO:0000313" key="1">
    <source>
        <dbReference type="EMBL" id="UZE95764.1"/>
    </source>
</evidence>
<evidence type="ECO:0000313" key="2">
    <source>
        <dbReference type="Proteomes" id="UP001163739"/>
    </source>
</evidence>
<name>A0ABY6N186_9ALTE</name>
<protein>
    <submittedName>
        <fullName evidence="1">Mitochondrial fission ELM1 family protein</fullName>
    </submittedName>
</protein>
<dbReference type="Proteomes" id="UP001163739">
    <property type="component" value="Chromosome"/>
</dbReference>
<accession>A0ABY6N186</accession>
<gene>
    <name evidence="1" type="ORF">NKI27_17135</name>
</gene>
<dbReference type="InterPro" id="IPR009367">
    <property type="entry name" value="Elm1-like"/>
</dbReference>
<organism evidence="1 2">
    <name type="scientific">Alkalimarinus alittae</name>
    <dbReference type="NCBI Taxonomy" id="2961619"/>
    <lineage>
        <taxon>Bacteria</taxon>
        <taxon>Pseudomonadati</taxon>
        <taxon>Pseudomonadota</taxon>
        <taxon>Gammaproteobacteria</taxon>
        <taxon>Alteromonadales</taxon>
        <taxon>Alteromonadaceae</taxon>
        <taxon>Alkalimarinus</taxon>
    </lineage>
</organism>
<proteinExistence type="predicted"/>